<organism evidence="6 7">
    <name type="scientific">Shewanella ulleungensis</name>
    <dbReference type="NCBI Taxonomy" id="2282699"/>
    <lineage>
        <taxon>Bacteria</taxon>
        <taxon>Pseudomonadati</taxon>
        <taxon>Pseudomonadota</taxon>
        <taxon>Gammaproteobacteria</taxon>
        <taxon>Alteromonadales</taxon>
        <taxon>Shewanellaceae</taxon>
        <taxon>Shewanella</taxon>
    </lineage>
</organism>
<dbReference type="PROSITE" id="PS50887">
    <property type="entry name" value="GGDEF"/>
    <property type="match status" value="1"/>
</dbReference>
<dbReference type="EC" id="2.7.7.65" evidence="1"/>
<evidence type="ECO:0000313" key="7">
    <source>
        <dbReference type="Proteomes" id="UP000654004"/>
    </source>
</evidence>
<reference evidence="7" key="1">
    <citation type="journal article" date="2019" name="Int. J. Syst. Evol. Microbiol.">
        <title>The Global Catalogue of Microorganisms (GCM) 10K type strain sequencing project: providing services to taxonomists for standard genome sequencing and annotation.</title>
        <authorList>
            <consortium name="The Broad Institute Genomics Platform"/>
            <consortium name="The Broad Institute Genome Sequencing Center for Infectious Disease"/>
            <person name="Wu L."/>
            <person name="Ma J."/>
        </authorList>
    </citation>
    <scope>NUCLEOTIDE SEQUENCE [LARGE SCALE GENOMIC DNA]</scope>
    <source>
        <strain evidence="7">JCM 32305</strain>
    </source>
</reference>
<evidence type="ECO:0000259" key="4">
    <source>
        <dbReference type="PROSITE" id="PS50110"/>
    </source>
</evidence>
<dbReference type="Gene3D" id="3.40.50.2300">
    <property type="match status" value="2"/>
</dbReference>
<protein>
    <recommendedName>
        <fullName evidence="1">diguanylate cyclase</fullName>
        <ecNumber evidence="1">2.7.7.65</ecNumber>
    </recommendedName>
</protein>
<feature type="modified residue" description="4-aspartylphosphate" evidence="3">
    <location>
        <position position="177"/>
    </location>
</feature>
<dbReference type="NCBIfam" id="TIGR00254">
    <property type="entry name" value="GGDEF"/>
    <property type="match status" value="1"/>
</dbReference>
<dbReference type="EMBL" id="BMQW01000006">
    <property type="protein sequence ID" value="GGP90646.1"/>
    <property type="molecule type" value="Genomic_DNA"/>
</dbReference>
<dbReference type="SUPFAM" id="SSF55073">
    <property type="entry name" value="Nucleotide cyclase"/>
    <property type="match status" value="1"/>
</dbReference>
<evidence type="ECO:0000256" key="1">
    <source>
        <dbReference type="ARBA" id="ARBA00012528"/>
    </source>
</evidence>
<sequence length="412" mass="46746">MSILRILIVEDSSTVSKILTHLIVQDLGYQVDVAPDMSSALVLLEQHQYFVVVADLNLPDASSGDIVRLVLSSYKTPCIVLTSNLDAHQRREILKLGIVDYIPKDNRYSYQYVVKLIDRLYRNQHVKVLVADDSVVSRKFVRMLLEHHLFQVLEAKDGEEALAVLEQESDIQLLITDYNMPKIDGVELILRVREKYNREDIAIIGLSNDNDESLSAKFIKNGADDFLQKPFVHEEFHCRVLNTLDSLDMMRNLWTKANRDYLTQSYTRRYFFSQHNSKETESGLLSVALLDLDFFKKINDTHGHDVGDQVLIEFALRLENAFAANFTVARFGGEEFVIAFKGLDSTKASTLVDKFREQSTTTPISTSAGDLEVSFSCGVSTRNNETLDHALQRADELLYQAKAAGRNQVISQ</sequence>
<feature type="modified residue" description="4-aspartylphosphate" evidence="3">
    <location>
        <position position="55"/>
    </location>
</feature>
<gene>
    <name evidence="6" type="ORF">GCM10009410_25900</name>
</gene>
<feature type="domain" description="Response regulatory" evidence="4">
    <location>
        <begin position="127"/>
        <end position="244"/>
    </location>
</feature>
<dbReference type="CDD" id="cd19921">
    <property type="entry name" value="REC_1_GGDEF"/>
    <property type="match status" value="1"/>
</dbReference>
<dbReference type="Pfam" id="PF00990">
    <property type="entry name" value="GGDEF"/>
    <property type="match status" value="1"/>
</dbReference>
<feature type="domain" description="Response regulatory" evidence="4">
    <location>
        <begin position="5"/>
        <end position="119"/>
    </location>
</feature>
<keyword evidence="7" id="KW-1185">Reference proteome</keyword>
<accession>A0ABQ2QRG6</accession>
<dbReference type="SMART" id="SM00267">
    <property type="entry name" value="GGDEF"/>
    <property type="match status" value="1"/>
</dbReference>
<dbReference type="PANTHER" id="PTHR45138:SF9">
    <property type="entry name" value="DIGUANYLATE CYCLASE DGCM-RELATED"/>
    <property type="match status" value="1"/>
</dbReference>
<feature type="domain" description="GGDEF" evidence="5">
    <location>
        <begin position="283"/>
        <end position="412"/>
    </location>
</feature>
<dbReference type="InterPro" id="IPR001789">
    <property type="entry name" value="Sig_transdc_resp-reg_receiver"/>
</dbReference>
<dbReference type="SUPFAM" id="SSF52172">
    <property type="entry name" value="CheY-like"/>
    <property type="match status" value="2"/>
</dbReference>
<dbReference type="PROSITE" id="PS50110">
    <property type="entry name" value="RESPONSE_REGULATORY"/>
    <property type="match status" value="2"/>
</dbReference>
<dbReference type="CDD" id="cd01949">
    <property type="entry name" value="GGDEF"/>
    <property type="match status" value="1"/>
</dbReference>
<proteinExistence type="predicted"/>
<evidence type="ECO:0000313" key="6">
    <source>
        <dbReference type="EMBL" id="GGP90646.1"/>
    </source>
</evidence>
<dbReference type="SMART" id="SM00448">
    <property type="entry name" value="REC"/>
    <property type="match status" value="2"/>
</dbReference>
<dbReference type="InterPro" id="IPR000160">
    <property type="entry name" value="GGDEF_dom"/>
</dbReference>
<dbReference type="Pfam" id="PF00072">
    <property type="entry name" value="Response_reg"/>
    <property type="match status" value="2"/>
</dbReference>
<evidence type="ECO:0000256" key="3">
    <source>
        <dbReference type="PROSITE-ProRule" id="PRU00169"/>
    </source>
</evidence>
<dbReference type="CDD" id="cd17544">
    <property type="entry name" value="REC_2_GGDEF"/>
    <property type="match status" value="1"/>
</dbReference>
<comment type="caution">
    <text evidence="6">The sequence shown here is derived from an EMBL/GenBank/DDBJ whole genome shotgun (WGS) entry which is preliminary data.</text>
</comment>
<keyword evidence="3" id="KW-0597">Phosphoprotein</keyword>
<dbReference type="InterPro" id="IPR043128">
    <property type="entry name" value="Rev_trsase/Diguanyl_cyclase"/>
</dbReference>
<dbReference type="InterPro" id="IPR011006">
    <property type="entry name" value="CheY-like_superfamily"/>
</dbReference>
<evidence type="ECO:0000256" key="2">
    <source>
        <dbReference type="ARBA" id="ARBA00034247"/>
    </source>
</evidence>
<dbReference type="Gene3D" id="3.30.70.270">
    <property type="match status" value="1"/>
</dbReference>
<name>A0ABQ2QRG6_9GAMM</name>
<dbReference type="InterPro" id="IPR050469">
    <property type="entry name" value="Diguanylate_Cyclase"/>
</dbReference>
<evidence type="ECO:0000259" key="5">
    <source>
        <dbReference type="PROSITE" id="PS50887"/>
    </source>
</evidence>
<dbReference type="InterPro" id="IPR029787">
    <property type="entry name" value="Nucleotide_cyclase"/>
</dbReference>
<comment type="catalytic activity">
    <reaction evidence="2">
        <text>2 GTP = 3',3'-c-di-GMP + 2 diphosphate</text>
        <dbReference type="Rhea" id="RHEA:24898"/>
        <dbReference type="ChEBI" id="CHEBI:33019"/>
        <dbReference type="ChEBI" id="CHEBI:37565"/>
        <dbReference type="ChEBI" id="CHEBI:58805"/>
        <dbReference type="EC" id="2.7.7.65"/>
    </reaction>
</comment>
<dbReference type="PANTHER" id="PTHR45138">
    <property type="entry name" value="REGULATORY COMPONENTS OF SENSORY TRANSDUCTION SYSTEM"/>
    <property type="match status" value="1"/>
</dbReference>
<dbReference type="Proteomes" id="UP000654004">
    <property type="component" value="Unassembled WGS sequence"/>
</dbReference>